<evidence type="ECO:0000313" key="3">
    <source>
        <dbReference type="Proteomes" id="UP000831775"/>
    </source>
</evidence>
<proteinExistence type="predicted"/>
<feature type="transmembrane region" description="Helical" evidence="1">
    <location>
        <begin position="12"/>
        <end position="37"/>
    </location>
</feature>
<evidence type="ECO:0000256" key="1">
    <source>
        <dbReference type="SAM" id="Phobius"/>
    </source>
</evidence>
<organism evidence="2 3">
    <name type="scientific">Leucobacter rhizosphaerae</name>
    <dbReference type="NCBI Taxonomy" id="2932245"/>
    <lineage>
        <taxon>Bacteria</taxon>
        <taxon>Bacillati</taxon>
        <taxon>Actinomycetota</taxon>
        <taxon>Actinomycetes</taxon>
        <taxon>Micrococcales</taxon>
        <taxon>Microbacteriaceae</taxon>
        <taxon>Leucobacter</taxon>
    </lineage>
</organism>
<name>A0ABY4FXJ6_9MICO</name>
<feature type="transmembrane region" description="Helical" evidence="1">
    <location>
        <begin position="57"/>
        <end position="78"/>
    </location>
</feature>
<feature type="transmembrane region" description="Helical" evidence="1">
    <location>
        <begin position="191"/>
        <end position="210"/>
    </location>
</feature>
<accession>A0ABY4FXJ6</accession>
<dbReference type="Pfam" id="PF06912">
    <property type="entry name" value="DUF1275"/>
    <property type="match status" value="1"/>
</dbReference>
<keyword evidence="1" id="KW-1133">Transmembrane helix</keyword>
<keyword evidence="1" id="KW-0472">Membrane</keyword>
<reference evidence="2 3" key="1">
    <citation type="submission" date="2022-04" db="EMBL/GenBank/DDBJ databases">
        <title>Leucobacter sp. isolated from rhizosphere of onion.</title>
        <authorList>
            <person name="Won M."/>
            <person name="Lee C.-M."/>
            <person name="Woen H.-Y."/>
            <person name="Kwon S.-W."/>
        </authorList>
    </citation>
    <scope>NUCLEOTIDE SEQUENCE [LARGE SCALE GENOMIC DNA]</scope>
    <source>
        <strain evidence="2 3">H25R-14</strain>
    </source>
</reference>
<dbReference type="RefSeq" id="WP_244686796.1">
    <property type="nucleotide sequence ID" value="NZ_CP095043.1"/>
</dbReference>
<keyword evidence="3" id="KW-1185">Reference proteome</keyword>
<feature type="transmembrane region" description="Helical" evidence="1">
    <location>
        <begin position="168"/>
        <end position="185"/>
    </location>
</feature>
<dbReference type="InterPro" id="IPR010699">
    <property type="entry name" value="DUF1275"/>
</dbReference>
<dbReference type="Proteomes" id="UP000831775">
    <property type="component" value="Chromosome"/>
</dbReference>
<feature type="transmembrane region" description="Helical" evidence="1">
    <location>
        <begin position="137"/>
        <end position="156"/>
    </location>
</feature>
<feature type="transmembrane region" description="Helical" evidence="1">
    <location>
        <begin position="90"/>
        <end position="117"/>
    </location>
</feature>
<protein>
    <submittedName>
        <fullName evidence="2">DUF1275 domain-containing protein</fullName>
    </submittedName>
</protein>
<dbReference type="PANTHER" id="PTHR37314:SF4">
    <property type="entry name" value="UPF0700 TRANSMEMBRANE PROTEIN YOAK"/>
    <property type="match status" value="1"/>
</dbReference>
<dbReference type="EMBL" id="CP095043">
    <property type="protein sequence ID" value="UOQ60839.1"/>
    <property type="molecule type" value="Genomic_DNA"/>
</dbReference>
<keyword evidence="1" id="KW-0812">Transmembrane</keyword>
<gene>
    <name evidence="2" type="ORF">MUN76_02320</name>
</gene>
<sequence length="230" mass="23511">MKSLSDAAYGGSVLLAGVAGFVDAIGFIMSGGLFVSFMSGNSTQAGVEVSQGAVHTASVALCLVLGFVLGVTCGHLLGIRFERVRSAERVLILAGALAIAVGIVTLAPTSGYSLVALSAVMGAMNTLFIADGRARVAITYATGTLVSFGIGLAERLSGRAQGSWVRPLLLWTGITLGALVGALTWHLIGLWSLAVAVLSLVAIGGVHLLIRRRSAPPKTARSQRSPGSPR</sequence>
<dbReference type="PANTHER" id="PTHR37314">
    <property type="entry name" value="SLR0142 PROTEIN"/>
    <property type="match status" value="1"/>
</dbReference>
<evidence type="ECO:0000313" key="2">
    <source>
        <dbReference type="EMBL" id="UOQ60839.1"/>
    </source>
</evidence>